<feature type="domain" description="Reverse transcriptase" evidence="2">
    <location>
        <begin position="1"/>
        <end position="160"/>
    </location>
</feature>
<dbReference type="Proteomes" id="UP001562425">
    <property type="component" value="Unassembled WGS sequence"/>
</dbReference>
<feature type="compositionally biased region" description="Polar residues" evidence="1">
    <location>
        <begin position="55"/>
        <end position="64"/>
    </location>
</feature>
<evidence type="ECO:0000313" key="4">
    <source>
        <dbReference type="Proteomes" id="UP001562425"/>
    </source>
</evidence>
<feature type="compositionally biased region" description="Basic and acidic residues" evidence="1">
    <location>
        <begin position="74"/>
        <end position="83"/>
    </location>
</feature>
<dbReference type="AlphaFoldDB" id="A0ABD1CHH4"/>
<proteinExistence type="predicted"/>
<organism evidence="3 4">
    <name type="scientific">Culex pipiens pipiens</name>
    <name type="common">Northern house mosquito</name>
    <dbReference type="NCBI Taxonomy" id="38569"/>
    <lineage>
        <taxon>Eukaryota</taxon>
        <taxon>Metazoa</taxon>
        <taxon>Ecdysozoa</taxon>
        <taxon>Arthropoda</taxon>
        <taxon>Hexapoda</taxon>
        <taxon>Insecta</taxon>
        <taxon>Pterygota</taxon>
        <taxon>Neoptera</taxon>
        <taxon>Endopterygota</taxon>
        <taxon>Diptera</taxon>
        <taxon>Nematocera</taxon>
        <taxon>Culicoidea</taxon>
        <taxon>Culicidae</taxon>
        <taxon>Culicinae</taxon>
        <taxon>Culicini</taxon>
        <taxon>Culex</taxon>
        <taxon>Culex</taxon>
    </lineage>
</organism>
<reference evidence="3 4" key="1">
    <citation type="submission" date="2024-05" db="EMBL/GenBank/DDBJ databases">
        <title>Culex pipiens pipiens assembly and annotation.</title>
        <authorList>
            <person name="Alout H."/>
            <person name="Durand T."/>
        </authorList>
    </citation>
    <scope>NUCLEOTIDE SEQUENCE [LARGE SCALE GENOMIC DNA]</scope>
    <source>
        <strain evidence="3">HA-2024</strain>
        <tissue evidence="3">Whole body</tissue>
    </source>
</reference>
<comment type="caution">
    <text evidence="3">The sequence shown here is derived from an EMBL/GenBank/DDBJ whole genome shotgun (WGS) entry which is preliminary data.</text>
</comment>
<gene>
    <name evidence="3" type="ORF">pipiens_017290</name>
</gene>
<feature type="region of interest" description="Disordered" evidence="1">
    <location>
        <begin position="1"/>
        <end position="86"/>
    </location>
</feature>
<protein>
    <recommendedName>
        <fullName evidence="2">Reverse transcriptase domain-containing protein</fullName>
    </recommendedName>
</protein>
<evidence type="ECO:0000259" key="2">
    <source>
        <dbReference type="PROSITE" id="PS50878"/>
    </source>
</evidence>
<name>A0ABD1CHH4_CULPP</name>
<dbReference type="EMBL" id="JBEHCU010012217">
    <property type="protein sequence ID" value="KAL1375778.1"/>
    <property type="molecule type" value="Genomic_DNA"/>
</dbReference>
<dbReference type="InterPro" id="IPR000477">
    <property type="entry name" value="RT_dom"/>
</dbReference>
<keyword evidence="4" id="KW-1185">Reference proteome</keyword>
<evidence type="ECO:0000313" key="3">
    <source>
        <dbReference type="EMBL" id="KAL1375778.1"/>
    </source>
</evidence>
<dbReference type="PROSITE" id="PS50878">
    <property type="entry name" value="RT_POL"/>
    <property type="match status" value="1"/>
</dbReference>
<dbReference type="Pfam" id="PF00078">
    <property type="entry name" value="RVT_1"/>
    <property type="match status" value="1"/>
</dbReference>
<sequence>MACQGTKLNRKKLQAESLADADISATSQESEVNISARSQDSEADISARSHDSDEYQSCSQADSSWSDDDVDTQEATKEAKRIPEQYLSDDGVDSELQVVDYGVVQGSIIGPTLFNCYVNNLKDLQLNGTLFMYADDIVLVYAATTTEELQGPSSVALLDE</sequence>
<accession>A0ABD1CHH4</accession>
<evidence type="ECO:0000256" key="1">
    <source>
        <dbReference type="SAM" id="MobiDB-lite"/>
    </source>
</evidence>
<feature type="compositionally biased region" description="Polar residues" evidence="1">
    <location>
        <begin position="24"/>
        <end position="38"/>
    </location>
</feature>